<dbReference type="Proteomes" id="UP000238034">
    <property type="component" value="Unassembled WGS sequence"/>
</dbReference>
<keyword evidence="2" id="KW-0547">Nucleotide-binding</keyword>
<dbReference type="PANTHER" id="PTHR12358:SF106">
    <property type="entry name" value="LIPID KINASE YEGS"/>
    <property type="match status" value="1"/>
</dbReference>
<dbReference type="PANTHER" id="PTHR12358">
    <property type="entry name" value="SPHINGOSINE KINASE"/>
    <property type="match status" value="1"/>
</dbReference>
<evidence type="ECO:0000259" key="5">
    <source>
        <dbReference type="PROSITE" id="PS50146"/>
    </source>
</evidence>
<name>A0A2T0U2W9_9SPHI</name>
<keyword evidence="1" id="KW-0808">Transferase</keyword>
<keyword evidence="4" id="KW-0067">ATP-binding</keyword>
<dbReference type="AlphaFoldDB" id="A0A2T0U2W9"/>
<dbReference type="SMART" id="SM00046">
    <property type="entry name" value="DAGKc"/>
    <property type="match status" value="1"/>
</dbReference>
<organism evidence="6 7">
    <name type="scientific">Arcticibacter pallidicorallinus</name>
    <dbReference type="NCBI Taxonomy" id="1259464"/>
    <lineage>
        <taxon>Bacteria</taxon>
        <taxon>Pseudomonadati</taxon>
        <taxon>Bacteroidota</taxon>
        <taxon>Sphingobacteriia</taxon>
        <taxon>Sphingobacteriales</taxon>
        <taxon>Sphingobacteriaceae</taxon>
        <taxon>Arcticibacter</taxon>
    </lineage>
</organism>
<protein>
    <submittedName>
        <fullName evidence="6">YegS/Rv2252/BmrU family lipid kinase</fullName>
    </submittedName>
</protein>
<evidence type="ECO:0000313" key="6">
    <source>
        <dbReference type="EMBL" id="PRY52255.1"/>
    </source>
</evidence>
<dbReference type="InterPro" id="IPR045540">
    <property type="entry name" value="YegS/DAGK_C"/>
</dbReference>
<reference evidence="6 7" key="1">
    <citation type="submission" date="2018-03" db="EMBL/GenBank/DDBJ databases">
        <title>Genomic Encyclopedia of Type Strains, Phase III (KMG-III): the genomes of soil and plant-associated and newly described type strains.</title>
        <authorList>
            <person name="Whitman W."/>
        </authorList>
    </citation>
    <scope>NUCLEOTIDE SEQUENCE [LARGE SCALE GENOMIC DNA]</scope>
    <source>
        <strain evidence="6 7">CGMCC 1.9313</strain>
    </source>
</reference>
<dbReference type="Pfam" id="PF00781">
    <property type="entry name" value="DAGK_cat"/>
    <property type="match status" value="1"/>
</dbReference>
<dbReference type="EMBL" id="PVTH01000006">
    <property type="protein sequence ID" value="PRY52255.1"/>
    <property type="molecule type" value="Genomic_DNA"/>
</dbReference>
<dbReference type="InterPro" id="IPR001206">
    <property type="entry name" value="Diacylglycerol_kinase_cat_dom"/>
</dbReference>
<evidence type="ECO:0000313" key="7">
    <source>
        <dbReference type="Proteomes" id="UP000238034"/>
    </source>
</evidence>
<sequence>MRVLFIINTRSGNQTDGSLKALIQNSSEELNYEYSIFELTKGFSEDQILNAIEEYQPETLGVAGGDGTVNLIAKLIHNSSLPMLIIPTGSANGMASELGIGGRLENALSLIRHGVKQHIDVLKINGKICIHLADVGLNARIVKRFEEDPGRGLITYAKYLFREIFLIKQYRFQIKIDGKLLKRKAVSLTFANASKYGTGAVINPVGLIDDGKFELVIVRPFPHIKLLSIAWKMFTNKLQTSEYVEVHSCSKLQIRSSKKTTLQVDGEICGRVNEIRAEIIPSCLTMIVPAEHSKD</sequence>
<proteinExistence type="predicted"/>
<evidence type="ECO:0000256" key="1">
    <source>
        <dbReference type="ARBA" id="ARBA00022679"/>
    </source>
</evidence>
<dbReference type="SUPFAM" id="SSF111331">
    <property type="entry name" value="NAD kinase/diacylglycerol kinase-like"/>
    <property type="match status" value="1"/>
</dbReference>
<dbReference type="GO" id="GO:0005886">
    <property type="term" value="C:plasma membrane"/>
    <property type="evidence" value="ECO:0007669"/>
    <property type="project" value="TreeGrafter"/>
</dbReference>
<dbReference type="InterPro" id="IPR016064">
    <property type="entry name" value="NAD/diacylglycerol_kinase_sf"/>
</dbReference>
<dbReference type="GO" id="GO:0016301">
    <property type="term" value="F:kinase activity"/>
    <property type="evidence" value="ECO:0007669"/>
    <property type="project" value="UniProtKB-KW"/>
</dbReference>
<dbReference type="Gene3D" id="2.60.200.40">
    <property type="match status" value="1"/>
</dbReference>
<accession>A0A2T0U2W9</accession>
<dbReference type="InterPro" id="IPR050187">
    <property type="entry name" value="Lipid_Phosphate_FormReg"/>
</dbReference>
<dbReference type="Gene3D" id="3.40.50.10330">
    <property type="entry name" value="Probable inorganic polyphosphate/atp-NAD kinase, domain 1"/>
    <property type="match status" value="1"/>
</dbReference>
<dbReference type="PROSITE" id="PS50146">
    <property type="entry name" value="DAGK"/>
    <property type="match status" value="1"/>
</dbReference>
<gene>
    <name evidence="6" type="ORF">B0I27_10613</name>
</gene>
<dbReference type="RefSeq" id="WP_245925490.1">
    <property type="nucleotide sequence ID" value="NZ_PVTH01000006.1"/>
</dbReference>
<feature type="domain" description="DAGKc" evidence="5">
    <location>
        <begin position="1"/>
        <end position="128"/>
    </location>
</feature>
<comment type="caution">
    <text evidence="6">The sequence shown here is derived from an EMBL/GenBank/DDBJ whole genome shotgun (WGS) entry which is preliminary data.</text>
</comment>
<dbReference type="GO" id="GO:0005524">
    <property type="term" value="F:ATP binding"/>
    <property type="evidence" value="ECO:0007669"/>
    <property type="project" value="UniProtKB-KW"/>
</dbReference>
<keyword evidence="7" id="KW-1185">Reference proteome</keyword>
<dbReference type="Pfam" id="PF19279">
    <property type="entry name" value="YegS_C"/>
    <property type="match status" value="1"/>
</dbReference>
<keyword evidence="3 6" id="KW-0418">Kinase</keyword>
<dbReference type="InterPro" id="IPR017438">
    <property type="entry name" value="ATP-NAD_kinase_N"/>
</dbReference>
<evidence type="ECO:0000256" key="4">
    <source>
        <dbReference type="ARBA" id="ARBA00022840"/>
    </source>
</evidence>
<evidence type="ECO:0000256" key="3">
    <source>
        <dbReference type="ARBA" id="ARBA00022777"/>
    </source>
</evidence>
<evidence type="ECO:0000256" key="2">
    <source>
        <dbReference type="ARBA" id="ARBA00022741"/>
    </source>
</evidence>